<gene>
    <name evidence="1" type="ORF">SAMN02745883_01922</name>
</gene>
<name>A0A1M6S131_9FIRM</name>
<dbReference type="AlphaFoldDB" id="A0A1M6S131"/>
<dbReference type="STRING" id="1121266.SAMN02745883_01922"/>
<organism evidence="1 2">
    <name type="scientific">Caminicella sporogenes DSM 14501</name>
    <dbReference type="NCBI Taxonomy" id="1121266"/>
    <lineage>
        <taxon>Bacteria</taxon>
        <taxon>Bacillati</taxon>
        <taxon>Bacillota</taxon>
        <taxon>Clostridia</taxon>
        <taxon>Peptostreptococcales</taxon>
        <taxon>Caminicellaceae</taxon>
        <taxon>Caminicella</taxon>
    </lineage>
</organism>
<dbReference type="PIRSF" id="PIRSF034981">
    <property type="entry name" value="Eut_put"/>
    <property type="match status" value="1"/>
</dbReference>
<protein>
    <submittedName>
        <fullName evidence="1">Ethanolamine utilization protein</fullName>
    </submittedName>
</protein>
<proteinExistence type="predicted"/>
<dbReference type="RefSeq" id="WP_072967975.1">
    <property type="nucleotide sequence ID" value="NZ_FRAJ01000016.1"/>
</dbReference>
<accession>A0A1M6S131</accession>
<dbReference type="Proteomes" id="UP000184082">
    <property type="component" value="Unassembled WGS sequence"/>
</dbReference>
<dbReference type="EMBL" id="FRAJ01000016">
    <property type="protein sequence ID" value="SHK38406.1"/>
    <property type="molecule type" value="Genomic_DNA"/>
</dbReference>
<dbReference type="InterPro" id="IPR013372">
    <property type="entry name" value="Eut_put"/>
</dbReference>
<evidence type="ECO:0000313" key="2">
    <source>
        <dbReference type="Proteomes" id="UP000184082"/>
    </source>
</evidence>
<evidence type="ECO:0000313" key="1">
    <source>
        <dbReference type="EMBL" id="SHK38406.1"/>
    </source>
</evidence>
<reference evidence="1 2" key="1">
    <citation type="submission" date="2016-11" db="EMBL/GenBank/DDBJ databases">
        <authorList>
            <person name="Jaros S."/>
            <person name="Januszkiewicz K."/>
            <person name="Wedrychowicz H."/>
        </authorList>
    </citation>
    <scope>NUCLEOTIDE SEQUENCE [LARGE SCALE GENOMIC DNA]</scope>
    <source>
        <strain evidence="1 2">DSM 14501</strain>
    </source>
</reference>
<sequence length="231" mass="26407">MNTDKLISIITEEVLKRITVLSLQNSKDKSKSILILDSISNKNSYDEIISKWKDIKFLDDYCHEEGVDLFDYIIVPKLSSKDLVGIAIGDIRSDVSEIIIDGVFKGKKVIVFEEGISYRKFKNTANKNFFNMFKGYEEKIISFGIEIVGKKDLTECLDNGYCKSENEISNETNKVLEEIIKEAVITKKVISEKDIENLWNKGYKTIAIDKKSIITPLAKDFIRTNQINIKS</sequence>
<keyword evidence="2" id="KW-1185">Reference proteome</keyword>